<dbReference type="SUPFAM" id="SSF47781">
    <property type="entry name" value="RuvA domain 2-like"/>
    <property type="match status" value="1"/>
</dbReference>
<dbReference type="InterPro" id="IPR057666">
    <property type="entry name" value="DrpA_SLOG"/>
</dbReference>
<dbReference type="Gene3D" id="1.10.10.10">
    <property type="entry name" value="Winged helix-like DNA-binding domain superfamily/Winged helix DNA-binding domain"/>
    <property type="match status" value="1"/>
</dbReference>
<comment type="caution">
    <text evidence="4">The sequence shown here is derived from an EMBL/GenBank/DDBJ whole genome shotgun (WGS) entry which is preliminary data.</text>
</comment>
<dbReference type="Pfam" id="PF17782">
    <property type="entry name" value="WHD_DprA"/>
    <property type="match status" value="1"/>
</dbReference>
<feature type="domain" description="Smf/DprA SLOG" evidence="2">
    <location>
        <begin position="80"/>
        <end position="288"/>
    </location>
</feature>
<comment type="similarity">
    <text evidence="1">Belongs to the DprA/Smf family.</text>
</comment>
<dbReference type="Gene3D" id="3.40.50.450">
    <property type="match status" value="1"/>
</dbReference>
<accession>A0A2M7XG02</accession>
<dbReference type="SUPFAM" id="SSF102405">
    <property type="entry name" value="MCP/YpsA-like"/>
    <property type="match status" value="1"/>
</dbReference>
<dbReference type="PANTHER" id="PTHR43022:SF1">
    <property type="entry name" value="PROTEIN SMF"/>
    <property type="match status" value="1"/>
</dbReference>
<dbReference type="InterPro" id="IPR036388">
    <property type="entry name" value="WH-like_DNA-bd_sf"/>
</dbReference>
<dbReference type="Pfam" id="PF02481">
    <property type="entry name" value="DNA_processg_A"/>
    <property type="match status" value="1"/>
</dbReference>
<evidence type="ECO:0000256" key="1">
    <source>
        <dbReference type="ARBA" id="ARBA00006525"/>
    </source>
</evidence>
<dbReference type="AlphaFoldDB" id="A0A2M7XG02"/>
<name>A0A2M7XG02_9BACT</name>
<dbReference type="InterPro" id="IPR041614">
    <property type="entry name" value="DprA_WH"/>
</dbReference>
<sequence length="360" mass="39023">MENNDRKYWVALSNYTKFGPAMFERLLNYFDSMEEAFKASLAELRSAGIPEKTAEGFVHLRSEIDVEALWAQIERNNVTVLLITDDAYPPLLKTIYDPPPLLYIRGNLPAPEVPHLAVVGSRKATPYGIRVTRDLTEELAEAGVVIVSGLAYGIDEAAHSATMTGKGVTLAILGCGLGMLNSRGRHVAQKIVEGGGAVISEFPIKMGGLRHNFPIRNRIISGMSHGTLVIEAAIKSGSLITAKSALEQAREVFAIPGQIYSETSSGTNQLIKDGAHLVTCAEDILSALQVERIEANALPPLPPANKEEASILELLSKNPIHIDELTRQTDLNASQVASTLGILEIKGRTRQIGGMYYILV</sequence>
<feature type="domain" description="DprA winged helix" evidence="3">
    <location>
        <begin position="298"/>
        <end position="354"/>
    </location>
</feature>
<evidence type="ECO:0000313" key="5">
    <source>
        <dbReference type="Proteomes" id="UP000231263"/>
    </source>
</evidence>
<evidence type="ECO:0000259" key="3">
    <source>
        <dbReference type="Pfam" id="PF17782"/>
    </source>
</evidence>
<dbReference type="Proteomes" id="UP000231263">
    <property type="component" value="Unassembled WGS sequence"/>
</dbReference>
<dbReference type="GO" id="GO:0009294">
    <property type="term" value="P:DNA-mediated transformation"/>
    <property type="evidence" value="ECO:0007669"/>
    <property type="project" value="InterPro"/>
</dbReference>
<organism evidence="4 5">
    <name type="scientific">Candidatus Uhrbacteria bacterium CG_4_9_14_3_um_filter_41_35</name>
    <dbReference type="NCBI Taxonomy" id="1975034"/>
    <lineage>
        <taxon>Bacteria</taxon>
        <taxon>Candidatus Uhriibacteriota</taxon>
    </lineage>
</organism>
<evidence type="ECO:0000313" key="4">
    <source>
        <dbReference type="EMBL" id="PJA46803.1"/>
    </source>
</evidence>
<proteinExistence type="inferred from homology"/>
<evidence type="ECO:0000259" key="2">
    <source>
        <dbReference type="Pfam" id="PF02481"/>
    </source>
</evidence>
<dbReference type="InterPro" id="IPR003488">
    <property type="entry name" value="DprA"/>
</dbReference>
<reference evidence="5" key="1">
    <citation type="submission" date="2017-09" db="EMBL/GenBank/DDBJ databases">
        <title>Depth-based differentiation of microbial function through sediment-hosted aquifers and enrichment of novel symbionts in the deep terrestrial subsurface.</title>
        <authorList>
            <person name="Probst A.J."/>
            <person name="Ladd B."/>
            <person name="Jarett J.K."/>
            <person name="Geller-Mcgrath D.E."/>
            <person name="Sieber C.M.K."/>
            <person name="Emerson J.B."/>
            <person name="Anantharaman K."/>
            <person name="Thomas B.C."/>
            <person name="Malmstrom R."/>
            <person name="Stieglmeier M."/>
            <person name="Klingl A."/>
            <person name="Woyke T."/>
            <person name="Ryan C.M."/>
            <person name="Banfield J.F."/>
        </authorList>
    </citation>
    <scope>NUCLEOTIDE SEQUENCE [LARGE SCALE GENOMIC DNA]</scope>
</reference>
<protein>
    <submittedName>
        <fullName evidence="4">DNA-protecting protein DprA</fullName>
    </submittedName>
</protein>
<dbReference type="InterPro" id="IPR010994">
    <property type="entry name" value="RuvA_2-like"/>
</dbReference>
<gene>
    <name evidence="4" type="primary">dprA</name>
    <name evidence="4" type="ORF">CO173_01090</name>
</gene>
<dbReference type="NCBIfam" id="TIGR00732">
    <property type="entry name" value="dprA"/>
    <property type="match status" value="1"/>
</dbReference>
<dbReference type="PANTHER" id="PTHR43022">
    <property type="entry name" value="PROTEIN SMF"/>
    <property type="match status" value="1"/>
</dbReference>
<dbReference type="EMBL" id="PFWT01000007">
    <property type="protein sequence ID" value="PJA46803.1"/>
    <property type="molecule type" value="Genomic_DNA"/>
</dbReference>